<dbReference type="InterPro" id="IPR036866">
    <property type="entry name" value="RibonucZ/Hydroxyglut_hydro"/>
</dbReference>
<dbReference type="KEGG" id="mod:AS202_13665"/>
<protein>
    <submittedName>
        <fullName evidence="2">MBL fold metallo-hydrolase</fullName>
    </submittedName>
</protein>
<feature type="domain" description="Metallo-beta-lactamase" evidence="1">
    <location>
        <begin position="18"/>
        <end position="223"/>
    </location>
</feature>
<dbReference type="GeneID" id="66975770"/>
<reference evidence="2 3" key="1">
    <citation type="journal article" date="2016" name="J. Zhejiang Univ. Sci. B">
        <title>Antibiotic resistance mechanisms of Myroides sp.</title>
        <authorList>
            <person name="Hu S."/>
            <person name="Yuan S."/>
            <person name="Qu H."/>
            <person name="Jiang T."/>
            <person name="Zhou Y."/>
            <person name="Wang M."/>
            <person name="Ming D."/>
        </authorList>
    </citation>
    <scope>NUCLEOTIDE SEQUENCE [LARGE SCALE GENOMIC DNA]</scope>
    <source>
        <strain evidence="2 3">PR63039</strain>
    </source>
</reference>
<evidence type="ECO:0000313" key="3">
    <source>
        <dbReference type="Proteomes" id="UP000069030"/>
    </source>
</evidence>
<dbReference type="AlphaFoldDB" id="A0AAI8G5L0"/>
<dbReference type="RefSeq" id="WP_006265198.1">
    <property type="nucleotide sequence ID" value="NZ_CP013690.1"/>
</dbReference>
<dbReference type="EMBL" id="CP013690">
    <property type="protein sequence ID" value="ALU27140.1"/>
    <property type="molecule type" value="Genomic_DNA"/>
</dbReference>
<accession>A0AAI8G5L0</accession>
<sequence length="243" mass="27203">MNIEILHINAQSAEGQPTVFNPVVVGFADGTSYLIDCGFTYNFQEFKQELMHLGLMVADLKGIIISHDDIDHLEGLHKFKEEYVSLEVISSAIESDSVSGRVESERLIQVKESLTHIPEEMKGGVNDFIKQLEGIKRFEVTQTLEDGQFFKDTLQVIATPGHTKGHISFFDTESKTLIAADAIVVEEGEFNIANPQFTLDMEAALASVEKIKNLKPNRVICYHGGVVEEGIEEKLDRLIKRYC</sequence>
<dbReference type="PANTHER" id="PTHR42951:SF15">
    <property type="entry name" value="METALLO-BETA-LACTAMASE SUPERFAMILY PROTEIN"/>
    <property type="match status" value="1"/>
</dbReference>
<dbReference type="Gene3D" id="3.60.15.10">
    <property type="entry name" value="Ribonuclease Z/Hydroxyacylglutathione hydrolase-like"/>
    <property type="match status" value="1"/>
</dbReference>
<dbReference type="InterPro" id="IPR050855">
    <property type="entry name" value="NDM-1-like"/>
</dbReference>
<dbReference type="Proteomes" id="UP000069030">
    <property type="component" value="Chromosome"/>
</dbReference>
<dbReference type="Pfam" id="PF00753">
    <property type="entry name" value="Lactamase_B"/>
    <property type="match status" value="1"/>
</dbReference>
<dbReference type="PANTHER" id="PTHR42951">
    <property type="entry name" value="METALLO-BETA-LACTAMASE DOMAIN-CONTAINING"/>
    <property type="match status" value="1"/>
</dbReference>
<evidence type="ECO:0000313" key="2">
    <source>
        <dbReference type="EMBL" id="ALU27140.1"/>
    </source>
</evidence>
<dbReference type="CDD" id="cd07721">
    <property type="entry name" value="yflN-like_MBL-fold"/>
    <property type="match status" value="1"/>
</dbReference>
<proteinExistence type="predicted"/>
<dbReference type="InterPro" id="IPR001279">
    <property type="entry name" value="Metallo-B-lactamas"/>
</dbReference>
<dbReference type="SMART" id="SM00849">
    <property type="entry name" value="Lactamase_B"/>
    <property type="match status" value="1"/>
</dbReference>
<evidence type="ECO:0000259" key="1">
    <source>
        <dbReference type="SMART" id="SM00849"/>
    </source>
</evidence>
<dbReference type="SUPFAM" id="SSF56281">
    <property type="entry name" value="Metallo-hydrolase/oxidoreductase"/>
    <property type="match status" value="1"/>
</dbReference>
<name>A0AAI8G5L0_9FLAO</name>
<gene>
    <name evidence="2" type="ORF">AS202_13665</name>
</gene>
<organism evidence="2 3">
    <name type="scientific">Myroides odoratimimus</name>
    <dbReference type="NCBI Taxonomy" id="76832"/>
    <lineage>
        <taxon>Bacteria</taxon>
        <taxon>Pseudomonadati</taxon>
        <taxon>Bacteroidota</taxon>
        <taxon>Flavobacteriia</taxon>
        <taxon>Flavobacteriales</taxon>
        <taxon>Flavobacteriaceae</taxon>
        <taxon>Myroides</taxon>
    </lineage>
</organism>